<evidence type="ECO:0000256" key="10">
    <source>
        <dbReference type="ARBA" id="ARBA00023244"/>
    </source>
</evidence>
<dbReference type="PANTHER" id="PTHR45790:SF3">
    <property type="entry name" value="S-ADENOSYL-L-METHIONINE-DEPENDENT UROPORPHYRINOGEN III METHYLTRANSFERASE, CHLOROPLASTIC"/>
    <property type="match status" value="1"/>
</dbReference>
<dbReference type="InterPro" id="IPR006367">
    <property type="entry name" value="Sirohaem_synthase_N"/>
</dbReference>
<keyword evidence="4 17" id="KW-0489">Methyltransferase</keyword>
<keyword evidence="8" id="KW-0520">NAD</keyword>
<feature type="active site" description="Proton acceptor" evidence="14">
    <location>
        <position position="249"/>
    </location>
</feature>
<evidence type="ECO:0000256" key="8">
    <source>
        <dbReference type="ARBA" id="ARBA00023027"/>
    </source>
</evidence>
<dbReference type="InterPro" id="IPR014777">
    <property type="entry name" value="4pyrrole_Mease_sub1"/>
</dbReference>
<evidence type="ECO:0000313" key="17">
    <source>
        <dbReference type="EMBL" id="TNC50762.1"/>
    </source>
</evidence>
<dbReference type="GO" id="GO:0004851">
    <property type="term" value="F:uroporphyrin-III C-methyltransferase activity"/>
    <property type="evidence" value="ECO:0007669"/>
    <property type="project" value="UniProtKB-EC"/>
</dbReference>
<dbReference type="SUPFAM" id="SSF51735">
    <property type="entry name" value="NAD(P)-binding Rossmann-fold domains"/>
    <property type="match status" value="1"/>
</dbReference>
<dbReference type="GO" id="GO:0009236">
    <property type="term" value="P:cobalamin biosynthetic process"/>
    <property type="evidence" value="ECO:0007669"/>
    <property type="project" value="UniProtKB-KW"/>
</dbReference>
<keyword evidence="7" id="KW-0560">Oxidoreductase</keyword>
<dbReference type="NCBIfam" id="TIGR01470">
    <property type="entry name" value="cysG_Nterm"/>
    <property type="match status" value="1"/>
</dbReference>
<keyword evidence="3" id="KW-0169">Cobalamin biosynthesis</keyword>
<dbReference type="AlphaFoldDB" id="A0A5C4MXD5"/>
<keyword evidence="5 17" id="KW-0808">Transferase</keyword>
<dbReference type="Pfam" id="PF10414">
    <property type="entry name" value="CysG_dimeriser"/>
    <property type="match status" value="1"/>
</dbReference>
<reference evidence="17 18" key="1">
    <citation type="submission" date="2019-06" db="EMBL/GenBank/DDBJ databases">
        <title>YIM 131921 draft genome.</title>
        <authorList>
            <person name="Jiang L."/>
        </authorList>
    </citation>
    <scope>NUCLEOTIDE SEQUENCE [LARGE SCALE GENOMIC DNA]</scope>
    <source>
        <strain evidence="17 18">YIM 131921</strain>
    </source>
</reference>
<evidence type="ECO:0000256" key="11">
    <source>
        <dbReference type="ARBA" id="ARBA00023268"/>
    </source>
</evidence>
<comment type="caution">
    <text evidence="17">The sequence shown here is derived from an EMBL/GenBank/DDBJ whole genome shotgun (WGS) entry which is preliminary data.</text>
</comment>
<dbReference type="InterPro" id="IPR006366">
    <property type="entry name" value="CobA/CysG_C"/>
</dbReference>
<comment type="similarity">
    <text evidence="2">Belongs to the precorrin methyltransferase family.</text>
</comment>
<evidence type="ECO:0000313" key="18">
    <source>
        <dbReference type="Proteomes" id="UP000305887"/>
    </source>
</evidence>
<evidence type="ECO:0000259" key="15">
    <source>
        <dbReference type="Pfam" id="PF00590"/>
    </source>
</evidence>
<dbReference type="InterPro" id="IPR014776">
    <property type="entry name" value="4pyrrole_Mease_sub2"/>
</dbReference>
<dbReference type="PROSITE" id="PS00839">
    <property type="entry name" value="SUMT_1"/>
    <property type="match status" value="1"/>
</dbReference>
<evidence type="ECO:0000256" key="9">
    <source>
        <dbReference type="ARBA" id="ARBA00023239"/>
    </source>
</evidence>
<dbReference type="GO" id="GO:0019354">
    <property type="term" value="P:siroheme biosynthetic process"/>
    <property type="evidence" value="ECO:0007669"/>
    <property type="project" value="UniProtKB-UniPathway"/>
</dbReference>
<dbReference type="PANTHER" id="PTHR45790">
    <property type="entry name" value="SIROHEME SYNTHASE-RELATED"/>
    <property type="match status" value="1"/>
</dbReference>
<dbReference type="PIRSF" id="PIRSF036426">
    <property type="entry name" value="Sirohaem_synth"/>
    <property type="match status" value="1"/>
</dbReference>
<accession>A0A5C4MXD5</accession>
<dbReference type="InterPro" id="IPR000878">
    <property type="entry name" value="4pyrrol_Mease"/>
</dbReference>
<dbReference type="InterPro" id="IPR050161">
    <property type="entry name" value="Siro_Cobalamin_biosynth"/>
</dbReference>
<dbReference type="GO" id="GO:0051266">
    <property type="term" value="F:sirohydrochlorin ferrochelatase activity"/>
    <property type="evidence" value="ECO:0007669"/>
    <property type="project" value="InterPro"/>
</dbReference>
<dbReference type="CDD" id="cd11642">
    <property type="entry name" value="SUMT"/>
    <property type="match status" value="1"/>
</dbReference>
<evidence type="ECO:0000256" key="6">
    <source>
        <dbReference type="ARBA" id="ARBA00022691"/>
    </source>
</evidence>
<comment type="catalytic activity">
    <reaction evidence="13">
        <text>precorrin-2 + NAD(+) = sirohydrochlorin + NADH + 2 H(+)</text>
        <dbReference type="Rhea" id="RHEA:15613"/>
        <dbReference type="ChEBI" id="CHEBI:15378"/>
        <dbReference type="ChEBI" id="CHEBI:57540"/>
        <dbReference type="ChEBI" id="CHEBI:57945"/>
        <dbReference type="ChEBI" id="CHEBI:58351"/>
        <dbReference type="ChEBI" id="CHEBI:58827"/>
        <dbReference type="EC" id="1.3.1.76"/>
    </reaction>
</comment>
<evidence type="ECO:0000259" key="16">
    <source>
        <dbReference type="Pfam" id="PF10414"/>
    </source>
</evidence>
<dbReference type="Pfam" id="PF13241">
    <property type="entry name" value="NAD_binding_7"/>
    <property type="match status" value="1"/>
</dbReference>
<dbReference type="FunFam" id="3.40.1010.10:FF:000001">
    <property type="entry name" value="Siroheme synthase"/>
    <property type="match status" value="1"/>
</dbReference>
<dbReference type="Gene3D" id="3.40.1010.10">
    <property type="entry name" value="Cobalt-precorrin-4 Transmethylase, Domain 1"/>
    <property type="match status" value="1"/>
</dbReference>
<dbReference type="SUPFAM" id="SSF75615">
    <property type="entry name" value="Siroheme synthase middle domains-like"/>
    <property type="match status" value="1"/>
</dbReference>
<dbReference type="Gene3D" id="3.30.950.10">
    <property type="entry name" value="Methyltransferase, Cobalt-precorrin-4 Transmethylase, Domain 2"/>
    <property type="match status" value="1"/>
</dbReference>
<dbReference type="GO" id="GO:0051287">
    <property type="term" value="F:NAD binding"/>
    <property type="evidence" value="ECO:0007669"/>
    <property type="project" value="InterPro"/>
</dbReference>
<dbReference type="GO" id="GO:0043115">
    <property type="term" value="F:precorrin-2 dehydrogenase activity"/>
    <property type="evidence" value="ECO:0007669"/>
    <property type="project" value="UniProtKB-EC"/>
</dbReference>
<dbReference type="InterPro" id="IPR019478">
    <property type="entry name" value="Sirohaem_synthase_dimer_dom"/>
</dbReference>
<dbReference type="Gene3D" id="3.40.50.720">
    <property type="entry name" value="NAD(P)-binding Rossmann-like Domain"/>
    <property type="match status" value="1"/>
</dbReference>
<dbReference type="NCBIfam" id="TIGR01469">
    <property type="entry name" value="cobA_cysG_Cterm"/>
    <property type="match status" value="1"/>
</dbReference>
<protein>
    <submittedName>
        <fullName evidence="17">Uroporphyrinogen-III C-methyltransferase</fullName>
        <ecNumber evidence="17">2.1.1.107</ecNumber>
    </submittedName>
</protein>
<evidence type="ECO:0000256" key="3">
    <source>
        <dbReference type="ARBA" id="ARBA00022573"/>
    </source>
</evidence>
<feature type="domain" description="Sirohaem synthase dimerisation" evidence="16">
    <location>
        <begin position="150"/>
        <end position="206"/>
    </location>
</feature>
<comment type="pathway">
    <text evidence="1">Porphyrin-containing compound metabolism; siroheme biosynthesis; sirohydrochlorin from precorrin-2: step 1/1.</text>
</comment>
<dbReference type="GO" id="GO:0032259">
    <property type="term" value="P:methylation"/>
    <property type="evidence" value="ECO:0007669"/>
    <property type="project" value="UniProtKB-KW"/>
</dbReference>
<keyword evidence="18" id="KW-1185">Reference proteome</keyword>
<dbReference type="InterPro" id="IPR012409">
    <property type="entry name" value="Sirohaem_synth"/>
</dbReference>
<keyword evidence="6" id="KW-0949">S-adenosyl-L-methionine</keyword>
<keyword evidence="10" id="KW-0627">Porphyrin biosynthesis</keyword>
<dbReference type="InterPro" id="IPR036291">
    <property type="entry name" value="NAD(P)-bd_dom_sf"/>
</dbReference>
<feature type="domain" description="Tetrapyrrole methylase" evidence="15">
    <location>
        <begin position="221"/>
        <end position="428"/>
    </location>
</feature>
<dbReference type="RefSeq" id="WP_139076083.1">
    <property type="nucleotide sequence ID" value="NZ_VDFU01000006.1"/>
</dbReference>
<feature type="active site" description="Proton donor" evidence="14">
    <location>
        <position position="271"/>
    </location>
</feature>
<keyword evidence="11" id="KW-0511">Multifunctional enzyme</keyword>
<dbReference type="InterPro" id="IPR035996">
    <property type="entry name" value="4pyrrol_Methylase_sf"/>
</dbReference>
<proteinExistence type="inferred from homology"/>
<sequence length="465" mass="49610">MQHFPVFMAVKGRRIVVSGGGDAAVAKLRLLLKTDARLEVYATDPDPEVVQWGLEGRLTLCRRHIEASDVMGAVLAYGADEDDLADARLAAYAVEARVPHNIVDNLNDSAFITPAIVDRDPVVVAIGTEGAAPVLARSIKSDLEARLPSSLGFLTRIGRSFRHAAEQLPFGRRRRDFWADYYGQVGPQAFAKGGEDAVAPALAQLLADHLSQTPRKGHVDFVGSGPGDPDLLTVRARRALDAADVVFHDRLVTPAILDLARREATIIDAGKEGFGPSMPQADIDALIVTHARKGRHVVRLKSGDPTVFGRLDEEVEACVSAGVSFAIVPGITAASAAVATIGQSLTKRGRNASVRLLTGHDMAGFADHDWKALARPGEVAAIYMGKRSARFVQGRLLMHGCDPQTPVTVVENASRADQRILSTNLAEMEPAMSDAALDGPALTFIGLAPRASQAVVRTLVQEAVS</sequence>
<gene>
    <name evidence="17" type="primary">cobA</name>
    <name evidence="17" type="ORF">FHG66_07230</name>
</gene>
<dbReference type="SUPFAM" id="SSF53790">
    <property type="entry name" value="Tetrapyrrole methylase"/>
    <property type="match status" value="1"/>
</dbReference>
<evidence type="ECO:0000256" key="5">
    <source>
        <dbReference type="ARBA" id="ARBA00022679"/>
    </source>
</evidence>
<dbReference type="Proteomes" id="UP000305887">
    <property type="component" value="Unassembled WGS sequence"/>
</dbReference>
<evidence type="ECO:0000256" key="4">
    <source>
        <dbReference type="ARBA" id="ARBA00022603"/>
    </source>
</evidence>
<dbReference type="UniPathway" id="UPA00262">
    <property type="reaction ID" value="UER00211"/>
</dbReference>
<evidence type="ECO:0000256" key="1">
    <source>
        <dbReference type="ARBA" id="ARBA00005010"/>
    </source>
</evidence>
<dbReference type="NCBIfam" id="NF007922">
    <property type="entry name" value="PRK10637.1"/>
    <property type="match status" value="1"/>
</dbReference>
<name>A0A5C4MXD5_9RHOB</name>
<dbReference type="EMBL" id="VDFU01000006">
    <property type="protein sequence ID" value="TNC50762.1"/>
    <property type="molecule type" value="Genomic_DNA"/>
</dbReference>
<evidence type="ECO:0000256" key="12">
    <source>
        <dbReference type="ARBA" id="ARBA00025705"/>
    </source>
</evidence>
<dbReference type="Gene3D" id="3.30.160.110">
    <property type="entry name" value="Siroheme synthase, domain 2"/>
    <property type="match status" value="1"/>
</dbReference>
<comment type="pathway">
    <text evidence="12">Porphyrin-containing compound metabolism; siroheme biosynthesis; precorrin-2 from uroporphyrinogen III: step 1/1.</text>
</comment>
<evidence type="ECO:0000256" key="14">
    <source>
        <dbReference type="PIRSR" id="PIRSR036426-1"/>
    </source>
</evidence>
<evidence type="ECO:0000256" key="7">
    <source>
        <dbReference type="ARBA" id="ARBA00023002"/>
    </source>
</evidence>
<dbReference type="InterPro" id="IPR003043">
    <property type="entry name" value="Uropor_MeTrfase_CS"/>
</dbReference>
<evidence type="ECO:0000256" key="2">
    <source>
        <dbReference type="ARBA" id="ARBA00005879"/>
    </source>
</evidence>
<dbReference type="NCBIfam" id="NF004790">
    <property type="entry name" value="PRK06136.1"/>
    <property type="match status" value="1"/>
</dbReference>
<dbReference type="OrthoDB" id="9815856at2"/>
<evidence type="ECO:0000256" key="13">
    <source>
        <dbReference type="ARBA" id="ARBA00047561"/>
    </source>
</evidence>
<dbReference type="EC" id="2.1.1.107" evidence="17"/>
<organism evidence="17 18">
    <name type="scientific">Rubellimicrobium rubrum</name>
    <dbReference type="NCBI Taxonomy" id="2585369"/>
    <lineage>
        <taxon>Bacteria</taxon>
        <taxon>Pseudomonadati</taxon>
        <taxon>Pseudomonadota</taxon>
        <taxon>Alphaproteobacteria</taxon>
        <taxon>Rhodobacterales</taxon>
        <taxon>Roseobacteraceae</taxon>
        <taxon>Rubellimicrobium</taxon>
    </lineage>
</organism>
<dbReference type="Pfam" id="PF00590">
    <property type="entry name" value="TP_methylase"/>
    <property type="match status" value="1"/>
</dbReference>
<keyword evidence="9" id="KW-0456">Lyase</keyword>